<gene>
    <name evidence="7" type="primary">fba</name>
    <name evidence="7" type="ORF">QUF85_00105</name>
</gene>
<feature type="active site" description="Proton donor" evidence="4">
    <location>
        <position position="85"/>
    </location>
</feature>
<dbReference type="Proteomes" id="UP001238973">
    <property type="component" value="Unassembled WGS sequence"/>
</dbReference>
<comment type="cofactor">
    <cofactor evidence="6">
        <name>Zn(2+)</name>
        <dbReference type="ChEBI" id="CHEBI:29105"/>
    </cofactor>
    <text evidence="6">Binds 2 Zn(2+) ions per subunit. One is catalytic and the other provides a structural contribution.</text>
</comment>
<feature type="binding site" evidence="6">
    <location>
        <position position="211"/>
    </location>
    <ligand>
        <name>Zn(2+)</name>
        <dbReference type="ChEBI" id="CHEBI:29105"/>
        <label>1</label>
        <note>catalytic</note>
    </ligand>
</feature>
<feature type="binding site" evidence="6">
    <location>
        <position position="137"/>
    </location>
    <ligand>
        <name>Zn(2+)</name>
        <dbReference type="ChEBI" id="CHEBI:29105"/>
        <label>2</label>
    </ligand>
</feature>
<dbReference type="RefSeq" id="WP_202186458.1">
    <property type="nucleotide sequence ID" value="NZ_CAXUPZ020000013.1"/>
</dbReference>
<dbReference type="GO" id="GO:0030388">
    <property type="term" value="P:fructose 1,6-bisphosphate metabolic process"/>
    <property type="evidence" value="ECO:0007669"/>
    <property type="project" value="InterPro"/>
</dbReference>
<evidence type="ECO:0000256" key="5">
    <source>
        <dbReference type="PIRSR" id="PIRSR001359-2"/>
    </source>
</evidence>
<keyword evidence="1 6" id="KW-0479">Metal-binding</keyword>
<reference evidence="7" key="1">
    <citation type="submission" date="2023-06" db="EMBL/GenBank/DDBJ databases">
        <title>Comparative genomics of Bacillaceae isolates and their secondary metabolite potential.</title>
        <authorList>
            <person name="Song L."/>
            <person name="Nielsen L.J."/>
            <person name="Mohite O."/>
            <person name="Xu X."/>
            <person name="Weber T."/>
            <person name="Kovacs A.T."/>
        </authorList>
    </citation>
    <scope>NUCLEOTIDE SEQUENCE</scope>
    <source>
        <strain evidence="7">G1S1</strain>
    </source>
</reference>
<organism evidence="7 8">
    <name type="scientific">Peribacillus frigoritolerans</name>
    <dbReference type="NCBI Taxonomy" id="450367"/>
    <lineage>
        <taxon>Bacteria</taxon>
        <taxon>Bacillati</taxon>
        <taxon>Bacillota</taxon>
        <taxon>Bacilli</taxon>
        <taxon>Bacillales</taxon>
        <taxon>Bacillaceae</taxon>
        <taxon>Peribacillus</taxon>
    </lineage>
</organism>
<dbReference type="PIRSF" id="PIRSF001359">
    <property type="entry name" value="F_bP_aldolase_II"/>
    <property type="match status" value="1"/>
</dbReference>
<proteinExistence type="predicted"/>
<dbReference type="Pfam" id="PF01116">
    <property type="entry name" value="F_bP_aldolase"/>
    <property type="match status" value="1"/>
</dbReference>
<dbReference type="InterPro" id="IPR000771">
    <property type="entry name" value="FBA_II"/>
</dbReference>
<comment type="caution">
    <text evidence="7">The sequence shown here is derived from an EMBL/GenBank/DDBJ whole genome shotgun (WGS) entry which is preliminary data.</text>
</comment>
<dbReference type="CDD" id="cd00947">
    <property type="entry name" value="TBP_aldolase_IIB"/>
    <property type="match status" value="1"/>
</dbReference>
<evidence type="ECO:0000256" key="1">
    <source>
        <dbReference type="ARBA" id="ARBA00022723"/>
    </source>
</evidence>
<keyword evidence="2 6" id="KW-0862">Zinc</keyword>
<dbReference type="NCBIfam" id="TIGR00167">
    <property type="entry name" value="cbbA"/>
    <property type="match status" value="1"/>
</dbReference>
<dbReference type="GO" id="GO:0008270">
    <property type="term" value="F:zinc ion binding"/>
    <property type="evidence" value="ECO:0007669"/>
    <property type="project" value="InterPro"/>
</dbReference>
<dbReference type="PANTHER" id="PTHR30304:SF0">
    <property type="entry name" value="D-TAGATOSE-1,6-BISPHOSPHATE ALDOLASE SUBUNIT GATY-RELATED"/>
    <property type="match status" value="1"/>
</dbReference>
<sequence>MPLVSMKEMLIQAKENKYAVGQFNINNLEFTQAILQAAQEENSPVILGVSEGAARYMGGFKLVVTMVKELMDEYKVTVPVAIHLDHGSSLEKCVQAIHAGFTSVMIDGSHHPLKENIELTKRVVEVAHAVGVSVEAELGRIGGQEDDIIADIESAYYAIPSECDQLVRETGVDCFAPALGSVHGPYKGEPNLGFDRMKEVMELTGVPLVLHGGTGIPTKDIQKAIMFGSAKINVNTESQISATKAVREVLAAKPNEYDPRKFLAPAREAIKNTVKGKMREFGSSGRAQVEQKEKSLT</sequence>
<dbReference type="GO" id="GO:0004332">
    <property type="term" value="F:fructose-bisphosphate aldolase activity"/>
    <property type="evidence" value="ECO:0007669"/>
    <property type="project" value="UniProtKB-EC"/>
</dbReference>
<evidence type="ECO:0000313" key="8">
    <source>
        <dbReference type="Proteomes" id="UP001238973"/>
    </source>
</evidence>
<feature type="binding site" evidence="6">
    <location>
        <position position="183"/>
    </location>
    <ligand>
        <name>Zn(2+)</name>
        <dbReference type="ChEBI" id="CHEBI:29105"/>
        <label>1</label>
        <note>catalytic</note>
    </ligand>
</feature>
<dbReference type="NCBIfam" id="TIGR01859">
    <property type="entry name" value="fruc_bis_ald"/>
    <property type="match status" value="1"/>
</dbReference>
<evidence type="ECO:0000256" key="2">
    <source>
        <dbReference type="ARBA" id="ARBA00022833"/>
    </source>
</evidence>
<evidence type="ECO:0000256" key="6">
    <source>
        <dbReference type="PIRSR" id="PIRSR001359-3"/>
    </source>
</evidence>
<dbReference type="PROSITE" id="PS00806">
    <property type="entry name" value="ALDOLASE_CLASS_II_2"/>
    <property type="match status" value="1"/>
</dbReference>
<dbReference type="SUPFAM" id="SSF51569">
    <property type="entry name" value="Aldolase"/>
    <property type="match status" value="1"/>
</dbReference>
<dbReference type="Gene3D" id="3.20.20.70">
    <property type="entry name" value="Aldolase class I"/>
    <property type="match status" value="1"/>
</dbReference>
<dbReference type="InterPro" id="IPR013785">
    <property type="entry name" value="Aldolase_TIM"/>
</dbReference>
<dbReference type="InterPro" id="IPR050246">
    <property type="entry name" value="Class_II_FBP_aldolase"/>
</dbReference>
<dbReference type="PROSITE" id="PS00602">
    <property type="entry name" value="ALDOLASE_CLASS_II_1"/>
    <property type="match status" value="1"/>
</dbReference>
<accession>A0AAJ1VC17</accession>
<feature type="binding site" evidence="5">
    <location>
        <position position="184"/>
    </location>
    <ligand>
        <name>dihydroxyacetone phosphate</name>
        <dbReference type="ChEBI" id="CHEBI:57642"/>
    </ligand>
</feature>
<dbReference type="InterPro" id="IPR011289">
    <property type="entry name" value="Fruc_bis_ald_class-2"/>
</dbReference>
<evidence type="ECO:0000256" key="3">
    <source>
        <dbReference type="ARBA" id="ARBA00023239"/>
    </source>
</evidence>
<feature type="binding site" evidence="6">
    <location>
        <position position="86"/>
    </location>
    <ligand>
        <name>Zn(2+)</name>
        <dbReference type="ChEBI" id="CHEBI:29105"/>
        <label>1</label>
        <note>catalytic</note>
    </ligand>
</feature>
<feature type="binding site" evidence="6">
    <location>
        <position position="107"/>
    </location>
    <ligand>
        <name>Zn(2+)</name>
        <dbReference type="ChEBI" id="CHEBI:29105"/>
        <label>2</label>
    </ligand>
</feature>
<dbReference type="AlphaFoldDB" id="A0AAJ1VC17"/>
<dbReference type="PANTHER" id="PTHR30304">
    <property type="entry name" value="D-TAGATOSE-1,6-BISPHOSPHATE ALDOLASE"/>
    <property type="match status" value="1"/>
</dbReference>
<feature type="binding site" evidence="5">
    <location>
        <begin position="212"/>
        <end position="214"/>
    </location>
    <ligand>
        <name>dihydroxyacetone phosphate</name>
        <dbReference type="ChEBI" id="CHEBI:57642"/>
    </ligand>
</feature>
<dbReference type="GO" id="GO:0006096">
    <property type="term" value="P:glycolytic process"/>
    <property type="evidence" value="ECO:0007669"/>
    <property type="project" value="InterPro"/>
</dbReference>
<keyword evidence="3 7" id="KW-0456">Lyase</keyword>
<protein>
    <submittedName>
        <fullName evidence="7">Class II fructose-1,6-bisphosphate aldolase</fullName>
        <ecNumber evidence="7">4.1.2.13</ecNumber>
    </submittedName>
</protein>
<dbReference type="EC" id="4.1.2.13" evidence="7"/>
<name>A0AAJ1VC17_9BACI</name>
<feature type="binding site" evidence="5">
    <location>
        <begin position="233"/>
        <end position="236"/>
    </location>
    <ligand>
        <name>dihydroxyacetone phosphate</name>
        <dbReference type="ChEBI" id="CHEBI:57642"/>
    </ligand>
</feature>
<evidence type="ECO:0000256" key="4">
    <source>
        <dbReference type="PIRSR" id="PIRSR001359-1"/>
    </source>
</evidence>
<dbReference type="EMBL" id="JAUCFI010000001">
    <property type="protein sequence ID" value="MDM5281788.1"/>
    <property type="molecule type" value="Genomic_DNA"/>
</dbReference>
<evidence type="ECO:0000313" key="7">
    <source>
        <dbReference type="EMBL" id="MDM5281788.1"/>
    </source>
</evidence>